<dbReference type="EMBL" id="KN847548">
    <property type="protein sequence ID" value="KIW02674.1"/>
    <property type="molecule type" value="Genomic_DNA"/>
</dbReference>
<dbReference type="InParanoid" id="A0A0D2AU58"/>
<feature type="compositionally biased region" description="Acidic residues" evidence="1">
    <location>
        <begin position="38"/>
        <end position="59"/>
    </location>
</feature>
<accession>A0A0D2AU58</accession>
<evidence type="ECO:0000256" key="1">
    <source>
        <dbReference type="SAM" id="MobiDB-lite"/>
    </source>
</evidence>
<dbReference type="OrthoDB" id="5203801at2759"/>
<evidence type="ECO:0000313" key="2">
    <source>
        <dbReference type="EMBL" id="KIW02674.1"/>
    </source>
</evidence>
<dbReference type="RefSeq" id="XP_016212543.1">
    <property type="nucleotide sequence ID" value="XM_016359707.1"/>
</dbReference>
<dbReference type="AlphaFoldDB" id="A0A0D2AU58"/>
<dbReference type="VEuPathDB" id="FungiDB:PV09_06111"/>
<dbReference type="Proteomes" id="UP000053259">
    <property type="component" value="Unassembled WGS sequence"/>
</dbReference>
<name>A0A0D2AU58_9PEZI</name>
<feature type="compositionally biased region" description="Basic and acidic residues" evidence="1">
    <location>
        <begin position="1"/>
        <end position="26"/>
    </location>
</feature>
<protein>
    <submittedName>
        <fullName evidence="2">Uncharacterized protein</fullName>
    </submittedName>
</protein>
<gene>
    <name evidence="2" type="ORF">PV09_06111</name>
</gene>
<organism evidence="2 3">
    <name type="scientific">Verruconis gallopava</name>
    <dbReference type="NCBI Taxonomy" id="253628"/>
    <lineage>
        <taxon>Eukaryota</taxon>
        <taxon>Fungi</taxon>
        <taxon>Dikarya</taxon>
        <taxon>Ascomycota</taxon>
        <taxon>Pezizomycotina</taxon>
        <taxon>Dothideomycetes</taxon>
        <taxon>Pleosporomycetidae</taxon>
        <taxon>Venturiales</taxon>
        <taxon>Sympoventuriaceae</taxon>
        <taxon>Verruconis</taxon>
    </lineage>
</organism>
<feature type="region of interest" description="Disordered" evidence="1">
    <location>
        <begin position="1"/>
        <end position="72"/>
    </location>
</feature>
<feature type="compositionally biased region" description="Basic and acidic residues" evidence="1">
    <location>
        <begin position="60"/>
        <end position="72"/>
    </location>
</feature>
<reference evidence="2 3" key="1">
    <citation type="submission" date="2015-01" db="EMBL/GenBank/DDBJ databases">
        <title>The Genome Sequence of Ochroconis gallopava CBS43764.</title>
        <authorList>
            <consortium name="The Broad Institute Genomics Platform"/>
            <person name="Cuomo C."/>
            <person name="de Hoog S."/>
            <person name="Gorbushina A."/>
            <person name="Stielow B."/>
            <person name="Teixiera M."/>
            <person name="Abouelleil A."/>
            <person name="Chapman S.B."/>
            <person name="Priest M."/>
            <person name="Young S.K."/>
            <person name="Wortman J."/>
            <person name="Nusbaum C."/>
            <person name="Birren B."/>
        </authorList>
    </citation>
    <scope>NUCLEOTIDE SEQUENCE [LARGE SCALE GENOMIC DNA]</scope>
    <source>
        <strain evidence="2 3">CBS 43764</strain>
    </source>
</reference>
<dbReference type="GeneID" id="27314084"/>
<proteinExistence type="predicted"/>
<keyword evidence="3" id="KW-1185">Reference proteome</keyword>
<sequence length="72" mass="7706">MAPAPKKDSTEYDDPLEKAEAKKEKGPAATDGMVGEKELDEAIGDESADPEVTSADDDPLEKAEATKEKKSR</sequence>
<dbReference type="HOGENOM" id="CLU_2724140_0_0_1"/>
<evidence type="ECO:0000313" key="3">
    <source>
        <dbReference type="Proteomes" id="UP000053259"/>
    </source>
</evidence>